<reference evidence="2" key="1">
    <citation type="journal article" date="2019" name="Sci. Rep.">
        <title>Draft genome of Tanacetum cinerariifolium, the natural source of mosquito coil.</title>
        <authorList>
            <person name="Yamashiro T."/>
            <person name="Shiraishi A."/>
            <person name="Satake H."/>
            <person name="Nakayama K."/>
        </authorList>
    </citation>
    <scope>NUCLEOTIDE SEQUENCE</scope>
</reference>
<comment type="caution">
    <text evidence="2">The sequence shown here is derived from an EMBL/GenBank/DDBJ whole genome shotgun (WGS) entry which is preliminary data.</text>
</comment>
<evidence type="ECO:0008006" key="3">
    <source>
        <dbReference type="Google" id="ProtNLM"/>
    </source>
</evidence>
<evidence type="ECO:0000313" key="2">
    <source>
        <dbReference type="EMBL" id="GEU56495.1"/>
    </source>
</evidence>
<sequence>MDIIIDQQVALDEALVPHATRLKSGKSNFRLRSDLKSKESTLQVVYDVLKLTHFYKAFLVTADVPKIYMQKFWATTTVHHQSIRFKMNNKKHIVNLEYFREMLQIRPRIPNQYLRLSQAQILWGMYHKKNVDFSYLLWEDFVYQDQSIPRRNKVNWHFARDDHMFTTIKLVSRHKNTQQYGFILPIELTNEAIKNSESYKDYYVIALGDEPPKTKASVRKKQSSSDTTMPPPTAKGKRLKTLAKVDKPAKEKQPAKMSKSKGADEGTGIIPRVPDVLTYESDEEEISWKSSEEDDDDEVNMSEHDEDVNDQSDDDDQNDDDDDDQDDDDDDQNDDDNEQTDSDNDSDDFIHIMFSTHDDEDKEEKSFDPIVQTPSHDEKTDDEDNDKDSDGMNVEGDEMDDE</sequence>
<feature type="region of interest" description="Disordered" evidence="1">
    <location>
        <begin position="213"/>
        <end position="402"/>
    </location>
</feature>
<feature type="compositionally biased region" description="Basic and acidic residues" evidence="1">
    <location>
        <begin position="243"/>
        <end position="254"/>
    </location>
</feature>
<dbReference type="EMBL" id="BKCJ010003671">
    <property type="protein sequence ID" value="GEU56495.1"/>
    <property type="molecule type" value="Genomic_DNA"/>
</dbReference>
<gene>
    <name evidence="2" type="ORF">Tci_028473</name>
</gene>
<organism evidence="2">
    <name type="scientific">Tanacetum cinerariifolium</name>
    <name type="common">Dalmatian daisy</name>
    <name type="synonym">Chrysanthemum cinerariifolium</name>
    <dbReference type="NCBI Taxonomy" id="118510"/>
    <lineage>
        <taxon>Eukaryota</taxon>
        <taxon>Viridiplantae</taxon>
        <taxon>Streptophyta</taxon>
        <taxon>Embryophyta</taxon>
        <taxon>Tracheophyta</taxon>
        <taxon>Spermatophyta</taxon>
        <taxon>Magnoliopsida</taxon>
        <taxon>eudicotyledons</taxon>
        <taxon>Gunneridae</taxon>
        <taxon>Pentapetalae</taxon>
        <taxon>asterids</taxon>
        <taxon>campanulids</taxon>
        <taxon>Asterales</taxon>
        <taxon>Asteraceae</taxon>
        <taxon>Asteroideae</taxon>
        <taxon>Anthemideae</taxon>
        <taxon>Anthemidinae</taxon>
        <taxon>Tanacetum</taxon>
    </lineage>
</organism>
<proteinExistence type="predicted"/>
<protein>
    <recommendedName>
        <fullName evidence="3">Retrovirus-related Pol polyprotein from transposon TNT 1-94</fullName>
    </recommendedName>
</protein>
<feature type="compositionally biased region" description="Acidic residues" evidence="1">
    <location>
        <begin position="292"/>
        <end position="347"/>
    </location>
</feature>
<dbReference type="AlphaFoldDB" id="A0A6L2L864"/>
<evidence type="ECO:0000256" key="1">
    <source>
        <dbReference type="SAM" id="MobiDB-lite"/>
    </source>
</evidence>
<accession>A0A6L2L864</accession>
<feature type="compositionally biased region" description="Basic and acidic residues" evidence="1">
    <location>
        <begin position="356"/>
        <end position="367"/>
    </location>
</feature>
<name>A0A6L2L864_TANCI</name>